<proteinExistence type="predicted"/>
<accession>A0ABX4YCX9</accession>
<comment type="caution">
    <text evidence="1">The sequence shown here is derived from an EMBL/GenBank/DDBJ whole genome shotgun (WGS) entry which is preliminary data.</text>
</comment>
<organism evidence="1 2">
    <name type="scientific">Leptospira inadai serovar Lyme</name>
    <dbReference type="NCBI Taxonomy" id="293084"/>
    <lineage>
        <taxon>Bacteria</taxon>
        <taxon>Pseudomonadati</taxon>
        <taxon>Spirochaetota</taxon>
        <taxon>Spirochaetia</taxon>
        <taxon>Leptospirales</taxon>
        <taxon>Leptospiraceae</taxon>
        <taxon>Leptospira</taxon>
    </lineage>
</organism>
<gene>
    <name evidence="1" type="ORF">BES34_020585</name>
</gene>
<reference evidence="1" key="1">
    <citation type="submission" date="2018-01" db="EMBL/GenBank/DDBJ databases">
        <title>Genomic characterization of Leptospira inadai serogroup Lyme isolated from captured rat in Brazil and comparative analysis with human reference strain.</title>
        <authorList>
            <person name="Moreno L.Z."/>
            <person name="Loureiro A.P."/>
            <person name="Miraglia F."/>
            <person name="Kremer F.S."/>
            <person name="Eslabao M.R."/>
            <person name="Dellagostin O.A."/>
            <person name="Lilenbaum W."/>
            <person name="Moreno A.M."/>
        </authorList>
    </citation>
    <scope>NUCLEOTIDE SEQUENCE [LARGE SCALE GENOMIC DNA]</scope>
    <source>
        <strain evidence="1">M34/99</strain>
    </source>
</reference>
<name>A0ABX4YCX9_9LEPT</name>
<dbReference type="RefSeq" id="WP_010411532.1">
    <property type="nucleotide sequence ID" value="NZ_MCRM02000038.1"/>
</dbReference>
<dbReference type="EMBL" id="MCRM02000038">
    <property type="protein sequence ID" value="PNV71899.1"/>
    <property type="molecule type" value="Genomic_DNA"/>
</dbReference>
<evidence type="ECO:0000313" key="2">
    <source>
        <dbReference type="Proteomes" id="UP000094669"/>
    </source>
</evidence>
<evidence type="ECO:0000313" key="1">
    <source>
        <dbReference type="EMBL" id="PNV71899.1"/>
    </source>
</evidence>
<evidence type="ECO:0008006" key="3">
    <source>
        <dbReference type="Google" id="ProtNLM"/>
    </source>
</evidence>
<protein>
    <recommendedName>
        <fullName evidence="3">Lipoprotein</fullName>
    </recommendedName>
</protein>
<dbReference type="Proteomes" id="UP000094669">
    <property type="component" value="Unassembled WGS sequence"/>
</dbReference>
<sequence length="176" mass="20701">MHSKNKIAHYLKRVSIILFLNLSISQLNSCTRKDHFVILETPNKNSGILYVIRPIATQMAIWNYSFRLYKYTGNFKTDKNPQEIGTIRLSNGSFFMENLPEGFYKLTLNSDESVEKIFKLKNEEVRFLEFIIFSKSEFSGPEYFLKEIEKQTALTHLLEDKKLIREPSKIYLETSK</sequence>
<keyword evidence="2" id="KW-1185">Reference proteome</keyword>